<organism evidence="1 2">
    <name type="scientific">Nonomuraea corallina</name>
    <dbReference type="NCBI Taxonomy" id="2989783"/>
    <lineage>
        <taxon>Bacteria</taxon>
        <taxon>Bacillati</taxon>
        <taxon>Actinomycetota</taxon>
        <taxon>Actinomycetes</taxon>
        <taxon>Streptosporangiales</taxon>
        <taxon>Streptosporangiaceae</taxon>
        <taxon>Nonomuraea</taxon>
    </lineage>
</organism>
<sequence length="274" mass="29335">MEAHLDVELSEFRAQVGEALAEGGTQALTRLTDEELAVLDPQETFIPKPHLSAMNAQQREWVMAAALRSLVSREAVEIVNIGELDAVLLGGPQIPVDLRIRMDVDLALTLRRTADRVLAVKQESATGTAFGYVHIHSANLLLVERITAGGMHLFTLAGTVQDVVKLVLPLVDPLGVADRDGESRPLDPSTLDREHVGSLASVIDNARVVGQMVLLNEPPGPLMMTYATDRAVWAVVVDGPHALSGVTARPVSAATLSRRIADMMSTGNPETGHA</sequence>
<dbReference type="RefSeq" id="WP_270153036.1">
    <property type="nucleotide sequence ID" value="NZ_JAPNNL010000005.1"/>
</dbReference>
<accession>A0ABT4S4X6</accession>
<name>A0ABT4S4X6_9ACTN</name>
<comment type="caution">
    <text evidence="1">The sequence shown here is derived from an EMBL/GenBank/DDBJ whole genome shotgun (WGS) entry which is preliminary data.</text>
</comment>
<dbReference type="EMBL" id="JAPNNL010000005">
    <property type="protein sequence ID" value="MDA0632262.1"/>
    <property type="molecule type" value="Genomic_DNA"/>
</dbReference>
<evidence type="ECO:0008006" key="3">
    <source>
        <dbReference type="Google" id="ProtNLM"/>
    </source>
</evidence>
<gene>
    <name evidence="1" type="ORF">OUY22_02445</name>
</gene>
<proteinExistence type="predicted"/>
<keyword evidence="2" id="KW-1185">Reference proteome</keyword>
<dbReference type="Proteomes" id="UP001144036">
    <property type="component" value="Unassembled WGS sequence"/>
</dbReference>
<evidence type="ECO:0000313" key="2">
    <source>
        <dbReference type="Proteomes" id="UP001144036"/>
    </source>
</evidence>
<protein>
    <recommendedName>
        <fullName evidence="3">ESX secretion-associated protein EspG</fullName>
    </recommendedName>
</protein>
<reference evidence="1" key="1">
    <citation type="submission" date="2022-11" db="EMBL/GenBank/DDBJ databases">
        <title>Nonomuraea corallina sp. nov., a new species of the genus Nonomuraea isolated from sea side sediment in Thai sea.</title>
        <authorList>
            <person name="Ngamcharungchit C."/>
            <person name="Matsumoto A."/>
            <person name="Suriyachadkun C."/>
            <person name="Panbangred W."/>
            <person name="Inahashi Y."/>
            <person name="Intra B."/>
        </authorList>
    </citation>
    <scope>NUCLEOTIDE SEQUENCE</scope>
    <source>
        <strain evidence="1">MCN248</strain>
    </source>
</reference>
<evidence type="ECO:0000313" key="1">
    <source>
        <dbReference type="EMBL" id="MDA0632262.1"/>
    </source>
</evidence>